<dbReference type="AlphaFoldDB" id="A0A919BVQ8"/>
<dbReference type="Proteomes" id="UP000632849">
    <property type="component" value="Unassembled WGS sequence"/>
</dbReference>
<evidence type="ECO:0000313" key="2">
    <source>
        <dbReference type="EMBL" id="GHG21195.1"/>
    </source>
</evidence>
<evidence type="ECO:0000313" key="3">
    <source>
        <dbReference type="Proteomes" id="UP000632849"/>
    </source>
</evidence>
<accession>A0A919BVQ8</accession>
<feature type="compositionally biased region" description="Pro residues" evidence="1">
    <location>
        <begin position="37"/>
        <end position="49"/>
    </location>
</feature>
<protein>
    <submittedName>
        <fullName evidence="2">Uncharacterized protein</fullName>
    </submittedName>
</protein>
<reference evidence="2" key="2">
    <citation type="submission" date="2020-09" db="EMBL/GenBank/DDBJ databases">
        <authorList>
            <person name="Sun Q."/>
            <person name="Ohkuma M."/>
        </authorList>
    </citation>
    <scope>NUCLEOTIDE SEQUENCE</scope>
    <source>
        <strain evidence="2">JCM 4122</strain>
    </source>
</reference>
<feature type="compositionally biased region" description="Low complexity" evidence="1">
    <location>
        <begin position="50"/>
        <end position="69"/>
    </location>
</feature>
<dbReference type="PRINTS" id="PR01217">
    <property type="entry name" value="PRICHEXTENSN"/>
</dbReference>
<evidence type="ECO:0000256" key="1">
    <source>
        <dbReference type="SAM" id="MobiDB-lite"/>
    </source>
</evidence>
<name>A0A919BVQ8_STRFL</name>
<feature type="region of interest" description="Disordered" evidence="1">
    <location>
        <begin position="1"/>
        <end position="88"/>
    </location>
</feature>
<comment type="caution">
    <text evidence="2">The sequence shown here is derived from an EMBL/GenBank/DDBJ whole genome shotgun (WGS) entry which is preliminary data.</text>
</comment>
<sequence length="160" mass="16350">MTTLYSTPSGVGRHRQADSRDEESVLHRIPEASAPPGDAPAQPPVPAQAPAPAQAQAPAPAAPTPTVVAPVPPPAAAQGPVPAPAPVAAPPSVPAPAPLPAPVPVQVHPDPPIYRALYALWADQGRTLPGRRDAEWTRLAAGPVWADRTVRVSGVLVPRG</sequence>
<dbReference type="RefSeq" id="WP_229915748.1">
    <property type="nucleotide sequence ID" value="NZ_BNBE01000003.1"/>
</dbReference>
<feature type="compositionally biased region" description="Pro residues" evidence="1">
    <location>
        <begin position="70"/>
        <end position="88"/>
    </location>
</feature>
<reference evidence="2" key="1">
    <citation type="journal article" date="2014" name="Int. J. Syst. Evol. Microbiol.">
        <title>Complete genome sequence of Corynebacterium casei LMG S-19264T (=DSM 44701T), isolated from a smear-ripened cheese.</title>
        <authorList>
            <consortium name="US DOE Joint Genome Institute (JGI-PGF)"/>
            <person name="Walter F."/>
            <person name="Albersmeier A."/>
            <person name="Kalinowski J."/>
            <person name="Ruckert C."/>
        </authorList>
    </citation>
    <scope>NUCLEOTIDE SEQUENCE</scope>
    <source>
        <strain evidence="2">JCM 4122</strain>
    </source>
</reference>
<keyword evidence="3" id="KW-1185">Reference proteome</keyword>
<proteinExistence type="predicted"/>
<gene>
    <name evidence="2" type="ORF">GCM10017667_65780</name>
</gene>
<organism evidence="2 3">
    <name type="scientific">Streptomyces filamentosus</name>
    <name type="common">Streptomyces roseosporus</name>
    <dbReference type="NCBI Taxonomy" id="67294"/>
    <lineage>
        <taxon>Bacteria</taxon>
        <taxon>Bacillati</taxon>
        <taxon>Actinomycetota</taxon>
        <taxon>Actinomycetes</taxon>
        <taxon>Kitasatosporales</taxon>
        <taxon>Streptomycetaceae</taxon>
        <taxon>Streptomyces</taxon>
    </lineage>
</organism>
<feature type="compositionally biased region" description="Basic and acidic residues" evidence="1">
    <location>
        <begin position="15"/>
        <end position="30"/>
    </location>
</feature>
<dbReference type="EMBL" id="BNBE01000003">
    <property type="protein sequence ID" value="GHG21195.1"/>
    <property type="molecule type" value="Genomic_DNA"/>
</dbReference>